<organism evidence="2 3">
    <name type="scientific">Parapedobacter luteus</name>
    <dbReference type="NCBI Taxonomy" id="623280"/>
    <lineage>
        <taxon>Bacteria</taxon>
        <taxon>Pseudomonadati</taxon>
        <taxon>Bacteroidota</taxon>
        <taxon>Sphingobacteriia</taxon>
        <taxon>Sphingobacteriales</taxon>
        <taxon>Sphingobacteriaceae</taxon>
        <taxon>Parapedobacter</taxon>
    </lineage>
</organism>
<dbReference type="InterPro" id="IPR036761">
    <property type="entry name" value="TTHA0802/YceI-like_sf"/>
</dbReference>
<reference evidence="2 3" key="1">
    <citation type="submission" date="2017-02" db="EMBL/GenBank/DDBJ databases">
        <authorList>
            <person name="Peterson S.W."/>
        </authorList>
    </citation>
    <scope>NUCLEOTIDE SEQUENCE [LARGE SCALE GENOMIC DNA]</scope>
    <source>
        <strain evidence="2 3">DSM 22899</strain>
    </source>
</reference>
<feature type="domain" description="Lipid/polyisoprenoid-binding YceI-like" evidence="1">
    <location>
        <begin position="62"/>
        <end position="206"/>
    </location>
</feature>
<evidence type="ECO:0000313" key="2">
    <source>
        <dbReference type="EMBL" id="SKB49498.1"/>
    </source>
</evidence>
<accession>A0A1T5BQI2</accession>
<dbReference type="STRING" id="623280.SAMN05660226_01662"/>
<dbReference type="Gene3D" id="2.40.128.110">
    <property type="entry name" value="Lipid/polyisoprenoid-binding, YceI-like"/>
    <property type="match status" value="1"/>
</dbReference>
<gene>
    <name evidence="2" type="ORF">SAMN05660226_01662</name>
</gene>
<name>A0A1T5BQI2_9SPHI</name>
<dbReference type="SUPFAM" id="SSF101874">
    <property type="entry name" value="YceI-like"/>
    <property type="match status" value="1"/>
</dbReference>
<dbReference type="Proteomes" id="UP000190541">
    <property type="component" value="Unassembled WGS sequence"/>
</dbReference>
<protein>
    <submittedName>
        <fullName evidence="2">YceI-like domain-containing protein</fullName>
    </submittedName>
</protein>
<dbReference type="InterPro" id="IPR007372">
    <property type="entry name" value="Lipid/polyisoprenoid-bd_YceI"/>
</dbReference>
<evidence type="ECO:0000259" key="1">
    <source>
        <dbReference type="Pfam" id="PF04264"/>
    </source>
</evidence>
<dbReference type="Pfam" id="PF04264">
    <property type="entry name" value="YceI"/>
    <property type="match status" value="1"/>
</dbReference>
<sequence length="212" mass="23569">MEATNYIRRHAILPLIGMLCTFVSFKYANPQYATHATGELHWTVLPSSFITINGSSNINTFGCEASGTFKADRLQGGVSKDGKRVNMKGAITIAINQFDCHNRMLNADLRKTLKADEHPQMTIRFVSLERMPLCDGGEDFISGSVVIELAGQRKPFNLRYAFSKTNTGYKLEGSRTFSFADFNLTPPKKVGGLVKVKDQFDVAFTLLLDNCK</sequence>
<keyword evidence="3" id="KW-1185">Reference proteome</keyword>
<proteinExistence type="predicted"/>
<dbReference type="AlphaFoldDB" id="A0A1T5BQI2"/>
<evidence type="ECO:0000313" key="3">
    <source>
        <dbReference type="Proteomes" id="UP000190541"/>
    </source>
</evidence>
<dbReference type="EMBL" id="FUYS01000003">
    <property type="protein sequence ID" value="SKB49498.1"/>
    <property type="molecule type" value="Genomic_DNA"/>
</dbReference>